<name>A0AAD5MDK3_PARTN</name>
<keyword evidence="2" id="KW-1185">Reference proteome</keyword>
<proteinExistence type="predicted"/>
<dbReference type="Proteomes" id="UP001196413">
    <property type="component" value="Unassembled WGS sequence"/>
</dbReference>
<evidence type="ECO:0000313" key="2">
    <source>
        <dbReference type="Proteomes" id="UP001196413"/>
    </source>
</evidence>
<protein>
    <submittedName>
        <fullName evidence="1">Uncharacterized protein</fullName>
    </submittedName>
</protein>
<accession>A0AAD5MDK3</accession>
<gene>
    <name evidence="1" type="ORF">KIN20_002015</name>
</gene>
<dbReference type="EMBL" id="JAHQIW010000263">
    <property type="protein sequence ID" value="KAJ1347062.1"/>
    <property type="molecule type" value="Genomic_DNA"/>
</dbReference>
<reference evidence="1" key="1">
    <citation type="submission" date="2021-06" db="EMBL/GenBank/DDBJ databases">
        <title>Parelaphostrongylus tenuis whole genome reference sequence.</title>
        <authorList>
            <person name="Garwood T.J."/>
            <person name="Larsen P.A."/>
            <person name="Fountain-Jones N.M."/>
            <person name="Garbe J.R."/>
            <person name="Macchietto M.G."/>
            <person name="Kania S.A."/>
            <person name="Gerhold R.W."/>
            <person name="Richards J.E."/>
            <person name="Wolf T.M."/>
        </authorList>
    </citation>
    <scope>NUCLEOTIDE SEQUENCE</scope>
    <source>
        <strain evidence="1">MNPRO001-30</strain>
        <tissue evidence="1">Meninges</tissue>
    </source>
</reference>
<organism evidence="1 2">
    <name type="scientific">Parelaphostrongylus tenuis</name>
    <name type="common">Meningeal worm</name>
    <dbReference type="NCBI Taxonomy" id="148309"/>
    <lineage>
        <taxon>Eukaryota</taxon>
        <taxon>Metazoa</taxon>
        <taxon>Ecdysozoa</taxon>
        <taxon>Nematoda</taxon>
        <taxon>Chromadorea</taxon>
        <taxon>Rhabditida</taxon>
        <taxon>Rhabditina</taxon>
        <taxon>Rhabditomorpha</taxon>
        <taxon>Strongyloidea</taxon>
        <taxon>Metastrongylidae</taxon>
        <taxon>Parelaphostrongylus</taxon>
    </lineage>
</organism>
<dbReference type="AlphaFoldDB" id="A0AAD5MDK3"/>
<evidence type="ECO:0000313" key="1">
    <source>
        <dbReference type="EMBL" id="KAJ1347062.1"/>
    </source>
</evidence>
<comment type="caution">
    <text evidence="1">The sequence shown here is derived from an EMBL/GenBank/DDBJ whole genome shotgun (WGS) entry which is preliminary data.</text>
</comment>
<sequence>MDDLGVQKEIKSQGESLNKRINTSCQQKDAVNRERGFLELVSFSDLLTLDVDQKFEIIFLIKKQPLDKPQIMVGICGRMDYDRSETDHTGNIMPDVQEICVLEAKVDENSYEID</sequence>